<comment type="caution">
    <text evidence="1">The sequence shown here is derived from an EMBL/GenBank/DDBJ whole genome shotgun (WGS) entry which is preliminary data.</text>
</comment>
<reference evidence="1 2" key="1">
    <citation type="journal article" date="2013" name="Genome Announc.">
        <title>Draft Genome Sequence of the Methanotrophic Gammaproteobacterium Methyloglobulus morosus DSM 22980 Strain KoM1.</title>
        <authorList>
            <person name="Poehlein A."/>
            <person name="Deutzmann J.S."/>
            <person name="Daniel R."/>
            <person name="Simeonova D.D."/>
        </authorList>
    </citation>
    <scope>NUCLEOTIDE SEQUENCE [LARGE SCALE GENOMIC DNA]</scope>
    <source>
        <strain evidence="1 2">KoM1</strain>
    </source>
</reference>
<dbReference type="Proteomes" id="UP000017842">
    <property type="component" value="Unassembled WGS sequence"/>
</dbReference>
<dbReference type="EMBL" id="AYLO01000030">
    <property type="protein sequence ID" value="ESS73211.1"/>
    <property type="molecule type" value="Genomic_DNA"/>
</dbReference>
<gene>
    <name evidence="1" type="ORF">MGMO_30c00060</name>
</gene>
<keyword evidence="2" id="KW-1185">Reference proteome</keyword>
<name>V5E0Y2_9GAMM</name>
<protein>
    <submittedName>
        <fullName evidence="1">Uncharacterized protein</fullName>
    </submittedName>
</protein>
<organism evidence="1 2">
    <name type="scientific">Methyloglobulus morosus KoM1</name>
    <dbReference type="NCBI Taxonomy" id="1116472"/>
    <lineage>
        <taxon>Bacteria</taxon>
        <taxon>Pseudomonadati</taxon>
        <taxon>Pseudomonadota</taxon>
        <taxon>Gammaproteobacteria</taxon>
        <taxon>Methylococcales</taxon>
        <taxon>Methylococcaceae</taxon>
        <taxon>Methyloglobulus</taxon>
    </lineage>
</organism>
<dbReference type="AlphaFoldDB" id="V5E0Y2"/>
<sequence>MSNPFQLGLSDNGFIPQDASVFTLDSLPYAIASTFQAYVNSKLAGPQIFELKKIKWIC</sequence>
<evidence type="ECO:0000313" key="2">
    <source>
        <dbReference type="Proteomes" id="UP000017842"/>
    </source>
</evidence>
<accession>V5E0Y2</accession>
<proteinExistence type="predicted"/>
<evidence type="ECO:0000313" key="1">
    <source>
        <dbReference type="EMBL" id="ESS73211.1"/>
    </source>
</evidence>